<accession>A0A0W8IJA6</accession>
<dbReference type="PRINTS" id="PR01438">
    <property type="entry name" value="UNVRSLSTRESS"/>
</dbReference>
<evidence type="ECO:0000256" key="1">
    <source>
        <dbReference type="ARBA" id="ARBA00008791"/>
    </source>
</evidence>
<dbReference type="OrthoDB" id="6174426at2"/>
<dbReference type="InterPro" id="IPR006016">
    <property type="entry name" value="UspA"/>
</dbReference>
<dbReference type="STRING" id="136273.GY22_11715"/>
<sequence>MSNGTAAAIVVGVDGSPQSVEALRWAARTADALGAGVKAVGAWEYPPEYAGYVPLGSDNFDEITRKRVDKAVHEAFGDDVPAGLSTSVVFGHPAKVLVHESEDATMLVVGRRGHDGFRGMLLGSVSAACVTHASCPVLVIHEDPDAGRGAQDRPA</sequence>
<dbReference type="Pfam" id="PF00582">
    <property type="entry name" value="Usp"/>
    <property type="match status" value="1"/>
</dbReference>
<evidence type="ECO:0000313" key="3">
    <source>
        <dbReference type="EMBL" id="KUG60068.1"/>
    </source>
</evidence>
<dbReference type="PANTHER" id="PTHR46553">
    <property type="entry name" value="ADENINE NUCLEOTIDE ALPHA HYDROLASES-LIKE SUPERFAMILY PROTEIN"/>
    <property type="match status" value="1"/>
</dbReference>
<dbReference type="InterPro" id="IPR014729">
    <property type="entry name" value="Rossmann-like_a/b/a_fold"/>
</dbReference>
<evidence type="ECO:0000313" key="4">
    <source>
        <dbReference type="Proteomes" id="UP000053512"/>
    </source>
</evidence>
<feature type="domain" description="UspA" evidence="2">
    <location>
        <begin position="9"/>
        <end position="141"/>
    </location>
</feature>
<evidence type="ECO:0000259" key="2">
    <source>
        <dbReference type="Pfam" id="PF00582"/>
    </source>
</evidence>
<dbReference type="Gene3D" id="3.40.50.620">
    <property type="entry name" value="HUPs"/>
    <property type="match status" value="1"/>
</dbReference>
<dbReference type="RefSeq" id="WP_058873888.1">
    <property type="nucleotide sequence ID" value="NZ_LQBK01000011.1"/>
</dbReference>
<comment type="similarity">
    <text evidence="1">Belongs to the universal stress protein A family.</text>
</comment>
<protein>
    <submittedName>
        <fullName evidence="3">Universal stress protein UspA</fullName>
    </submittedName>
</protein>
<proteinExistence type="inferred from homology"/>
<dbReference type="AlphaFoldDB" id="A0A0W8IJA6"/>
<dbReference type="PANTHER" id="PTHR46553:SF3">
    <property type="entry name" value="ADENINE NUCLEOTIDE ALPHA HYDROLASES-LIKE SUPERFAMILY PROTEIN"/>
    <property type="match status" value="1"/>
</dbReference>
<dbReference type="Proteomes" id="UP000053512">
    <property type="component" value="Unassembled WGS sequence"/>
</dbReference>
<gene>
    <name evidence="3" type="ORF">AVL61_08910</name>
</gene>
<dbReference type="InterPro" id="IPR006015">
    <property type="entry name" value="Universal_stress_UspA"/>
</dbReference>
<dbReference type="SUPFAM" id="SSF52402">
    <property type="entry name" value="Adenine nucleotide alpha hydrolases-like"/>
    <property type="match status" value="1"/>
</dbReference>
<comment type="caution">
    <text evidence="3">The sequence shown here is derived from an EMBL/GenBank/DDBJ whole genome shotgun (WGS) entry which is preliminary data.</text>
</comment>
<name>A0A0W8IJA6_KOCRO</name>
<organism evidence="3 4">
    <name type="scientific">Kocuria rosea subsp. polaris</name>
    <dbReference type="NCBI Taxonomy" id="136273"/>
    <lineage>
        <taxon>Bacteria</taxon>
        <taxon>Bacillati</taxon>
        <taxon>Actinomycetota</taxon>
        <taxon>Actinomycetes</taxon>
        <taxon>Micrococcales</taxon>
        <taxon>Micrococcaceae</taxon>
        <taxon>Kocuria</taxon>
    </lineage>
</organism>
<dbReference type="EMBL" id="LQBK01000011">
    <property type="protein sequence ID" value="KUG60068.1"/>
    <property type="molecule type" value="Genomic_DNA"/>
</dbReference>
<reference evidence="4" key="1">
    <citation type="submission" date="2015-12" db="EMBL/GenBank/DDBJ databases">
        <authorList>
            <person name="Nair G.R."/>
            <person name="Kaur G."/>
            <person name="Mayilraj S."/>
        </authorList>
    </citation>
    <scope>NUCLEOTIDE SEQUENCE [LARGE SCALE GENOMIC DNA]</scope>
    <source>
        <strain evidence="4">CD08_4</strain>
    </source>
</reference>